<evidence type="ECO:0000313" key="9">
    <source>
        <dbReference type="EMBL" id="EEX76631.1"/>
    </source>
</evidence>
<evidence type="ECO:0000256" key="6">
    <source>
        <dbReference type="HAMAP-Rule" id="MF_00900"/>
    </source>
</evidence>
<dbReference type="GO" id="GO:0043022">
    <property type="term" value="F:ribosome binding"/>
    <property type="evidence" value="ECO:0007669"/>
    <property type="project" value="TreeGrafter"/>
</dbReference>
<sequence length="664" mass="73244">MQNVYKSSRRLHNKGGVMKDKRIQGEIQNLKPHIMRELQSLYDLSVPVGQLSTKELNERLIAVTEEIGREVAVYVDRKGRIIEISVGNTWTVDLPAVDARSEVRLSGVRCIHTHPSGDTELSDPDISSLRRLRFDAMAAIGRLSGESVGCLGFFTGEKEEDGTLEVQLFGPVRADHLNRIRLTPLIQSINKRLSRERTQATDDEEERAVLAGIDAPMACALWMTEDSLAELAELARTAGATVVGTFIQKKAKPDTALFLGRGKVEEMAMFIQNERATLVIFDDELTPSQQRNLEMALGVKILDRTALILDIFAQRARTAAGKLQVELAQMKYSLPRILGQGLVLSRLGGGIGTRGPGETKLEVDRRRIRRRIHDIEGEIERLKKERLLHRERRRAARIPVAALVGYTNAGKSTLLNALTGADVFAEDKLFATLDPTTRSLRLADGREILVTDTVGFIQKLPHTLVQAFHATLEEVVEADILLHVVDVSNEAAEFQIEAVTEVLKELGAAEKPMLYVLNKLDRLTNGAGGTGGGEAAAHVDTMGDARYEAAGSDAAGGFSEGEIPSLEEVHLPPAVLRLLRGREGCAISARTGAGLVELQERIASFFRTGEVELTLHIPFTENAAVTRLHEAGRVLQTDYDERGTRVRVRLSEEEAARFRRYEIS</sequence>
<dbReference type="InterPro" id="IPR042108">
    <property type="entry name" value="GTPase_HflX_N_sf"/>
</dbReference>
<dbReference type="Proteomes" id="UP000003505">
    <property type="component" value="Unassembled WGS sequence"/>
</dbReference>
<dbReference type="HAMAP" id="MF_00900">
    <property type="entry name" value="GTPase_HflX"/>
    <property type="match status" value="1"/>
</dbReference>
<dbReference type="InterPro" id="IPR032305">
    <property type="entry name" value="GTP-bd_M"/>
</dbReference>
<keyword evidence="7" id="KW-0175">Coiled coil</keyword>
<accession>C9LWV5</accession>
<dbReference type="NCBIfam" id="TIGR03156">
    <property type="entry name" value="GTP_HflX"/>
    <property type="match status" value="1"/>
</dbReference>
<dbReference type="InterPro" id="IPR027417">
    <property type="entry name" value="P-loop_NTPase"/>
</dbReference>
<evidence type="ECO:0000313" key="10">
    <source>
        <dbReference type="Proteomes" id="UP000003505"/>
    </source>
</evidence>
<dbReference type="PROSITE" id="PS51705">
    <property type="entry name" value="G_HFLX"/>
    <property type="match status" value="1"/>
</dbReference>
<dbReference type="STRING" id="546271.Selsp_2153"/>
<comment type="function">
    <text evidence="6">GTPase that associates with the 50S ribosomal subunit and may have a role during protein synthesis or ribosome biogenesis.</text>
</comment>
<comment type="caution">
    <text evidence="9">The sequence shown here is derived from an EMBL/GenBank/DDBJ whole genome shotgun (WGS) entry which is preliminary data.</text>
</comment>
<dbReference type="eggNOG" id="COG2262">
    <property type="taxonomic scope" value="Bacteria"/>
</dbReference>
<comment type="subcellular location">
    <subcellularLocation>
        <location evidence="6">Cytoplasm</location>
    </subcellularLocation>
    <text evidence="6">May associate with membranes.</text>
</comment>
<protein>
    <recommendedName>
        <fullName evidence="6">GTPase HflX</fullName>
    </recommendedName>
    <alternativeName>
        <fullName evidence="6">GTP-binding protein HflX</fullName>
    </alternativeName>
</protein>
<evidence type="ECO:0000256" key="3">
    <source>
        <dbReference type="ARBA" id="ARBA00022741"/>
    </source>
</evidence>
<comment type="similarity">
    <text evidence="6">Belongs to the TRAFAC class OBG-HflX-like GTPase superfamily. HflX GTPase family.</text>
</comment>
<dbReference type="Pfam" id="PF01926">
    <property type="entry name" value="MMR_HSR1"/>
    <property type="match status" value="1"/>
</dbReference>
<reference evidence="9 10" key="1">
    <citation type="submission" date="2009-09" db="EMBL/GenBank/DDBJ databases">
        <authorList>
            <person name="Weinstock G."/>
            <person name="Sodergren E."/>
            <person name="Clifton S."/>
            <person name="Fulton L."/>
            <person name="Fulton B."/>
            <person name="Courtney L."/>
            <person name="Fronick C."/>
            <person name="Harrison M."/>
            <person name="Strong C."/>
            <person name="Farmer C."/>
            <person name="Delahaunty K."/>
            <person name="Markovic C."/>
            <person name="Hall O."/>
            <person name="Minx P."/>
            <person name="Tomlinson C."/>
            <person name="Mitreva M."/>
            <person name="Nelson J."/>
            <person name="Hou S."/>
            <person name="Wollam A."/>
            <person name="Pepin K.H."/>
            <person name="Johnson M."/>
            <person name="Bhonagiri V."/>
            <person name="Nash W.E."/>
            <person name="Warren W."/>
            <person name="Chinwalla A."/>
            <person name="Mardis E.R."/>
            <person name="Wilson R.K."/>
        </authorList>
    </citation>
    <scope>NUCLEOTIDE SEQUENCE [LARGE SCALE GENOMIC DNA]</scope>
    <source>
        <strain evidence="10">ATCC 35185 / DSM 20758 / VPI D19B-28</strain>
    </source>
</reference>
<dbReference type="CDD" id="cd01878">
    <property type="entry name" value="HflX"/>
    <property type="match status" value="1"/>
</dbReference>
<dbReference type="Pfam" id="PF16360">
    <property type="entry name" value="GTP-bdg_M"/>
    <property type="match status" value="1"/>
</dbReference>
<dbReference type="GO" id="GO:0005737">
    <property type="term" value="C:cytoplasm"/>
    <property type="evidence" value="ECO:0007669"/>
    <property type="project" value="UniProtKB-SubCell"/>
</dbReference>
<dbReference type="InterPro" id="IPR006073">
    <property type="entry name" value="GTP-bd"/>
</dbReference>
<keyword evidence="4" id="KW-0460">Magnesium</keyword>
<dbReference type="AlphaFoldDB" id="C9LWV5"/>
<evidence type="ECO:0000259" key="8">
    <source>
        <dbReference type="PROSITE" id="PS51705"/>
    </source>
</evidence>
<evidence type="ECO:0000256" key="2">
    <source>
        <dbReference type="ARBA" id="ARBA00022723"/>
    </source>
</evidence>
<evidence type="ECO:0000256" key="7">
    <source>
        <dbReference type="SAM" id="Coils"/>
    </source>
</evidence>
<evidence type="ECO:0000256" key="4">
    <source>
        <dbReference type="ARBA" id="ARBA00022842"/>
    </source>
</evidence>
<dbReference type="InterPro" id="IPR030394">
    <property type="entry name" value="G_HFLX_dom"/>
</dbReference>
<name>C9LWV5_SELS3</name>
<dbReference type="PANTHER" id="PTHR10229:SF0">
    <property type="entry name" value="GTP-BINDING PROTEIN 6-RELATED"/>
    <property type="match status" value="1"/>
</dbReference>
<dbReference type="PANTHER" id="PTHR10229">
    <property type="entry name" value="GTP-BINDING PROTEIN HFLX"/>
    <property type="match status" value="1"/>
</dbReference>
<dbReference type="Pfam" id="PF13167">
    <property type="entry name" value="GTP-bdg_N"/>
    <property type="match status" value="1"/>
</dbReference>
<keyword evidence="5 6" id="KW-0342">GTP-binding</keyword>
<feature type="coiled-coil region" evidence="7">
    <location>
        <begin position="365"/>
        <end position="392"/>
    </location>
</feature>
<evidence type="ECO:0000256" key="5">
    <source>
        <dbReference type="ARBA" id="ARBA00023134"/>
    </source>
</evidence>
<dbReference type="PRINTS" id="PR00326">
    <property type="entry name" value="GTP1OBG"/>
</dbReference>
<keyword evidence="1 6" id="KW-0963">Cytoplasm</keyword>
<dbReference type="SUPFAM" id="SSF52540">
    <property type="entry name" value="P-loop containing nucleoside triphosphate hydrolases"/>
    <property type="match status" value="1"/>
</dbReference>
<keyword evidence="3 6" id="KW-0547">Nucleotide-binding</keyword>
<dbReference type="GO" id="GO:0046872">
    <property type="term" value="F:metal ion binding"/>
    <property type="evidence" value="ECO:0007669"/>
    <property type="project" value="UniProtKB-KW"/>
</dbReference>
<feature type="domain" description="Hflx-type G" evidence="8">
    <location>
        <begin position="399"/>
        <end position="610"/>
    </location>
</feature>
<dbReference type="InterPro" id="IPR025121">
    <property type="entry name" value="GTPase_HflX_N"/>
</dbReference>
<organism evidence="9 10">
    <name type="scientific">Selenomonas sputigena (strain ATCC 35185 / DSM 20758 / CCUG 44933 / VPI D19B-28)</name>
    <dbReference type="NCBI Taxonomy" id="546271"/>
    <lineage>
        <taxon>Bacteria</taxon>
        <taxon>Bacillati</taxon>
        <taxon>Bacillota</taxon>
        <taxon>Negativicutes</taxon>
        <taxon>Selenomonadales</taxon>
        <taxon>Selenomonadaceae</taxon>
        <taxon>Selenomonas</taxon>
    </lineage>
</organism>
<comment type="subunit">
    <text evidence="6">Monomer. Associates with the 50S ribosomal subunit.</text>
</comment>
<dbReference type="InterPro" id="IPR016496">
    <property type="entry name" value="GTPase_HflX"/>
</dbReference>
<dbReference type="GO" id="GO:0005525">
    <property type="term" value="F:GTP binding"/>
    <property type="evidence" value="ECO:0007669"/>
    <property type="project" value="UniProtKB-UniRule"/>
</dbReference>
<gene>
    <name evidence="6 9" type="primary">hflX</name>
    <name evidence="9" type="ORF">SELSPUOL_01960</name>
</gene>
<keyword evidence="2" id="KW-0479">Metal-binding</keyword>
<proteinExistence type="inferred from homology"/>
<dbReference type="FunFam" id="3.40.50.11060:FF:000001">
    <property type="entry name" value="GTPase HflX"/>
    <property type="match status" value="1"/>
</dbReference>
<dbReference type="GO" id="GO:0003924">
    <property type="term" value="F:GTPase activity"/>
    <property type="evidence" value="ECO:0007669"/>
    <property type="project" value="UniProtKB-UniRule"/>
</dbReference>
<evidence type="ECO:0000256" key="1">
    <source>
        <dbReference type="ARBA" id="ARBA00022490"/>
    </source>
</evidence>
<dbReference type="Gene3D" id="3.40.50.300">
    <property type="entry name" value="P-loop containing nucleotide triphosphate hydrolases"/>
    <property type="match status" value="1"/>
</dbReference>
<dbReference type="EMBL" id="ACKP02000046">
    <property type="protein sequence ID" value="EEX76631.1"/>
    <property type="molecule type" value="Genomic_DNA"/>
</dbReference>
<dbReference type="Gene3D" id="6.10.250.2860">
    <property type="match status" value="1"/>
</dbReference>
<dbReference type="Gene3D" id="3.40.50.11060">
    <property type="entry name" value="GTPase HflX, N-terminal domain"/>
    <property type="match status" value="1"/>
</dbReference>